<dbReference type="Pfam" id="PF03031">
    <property type="entry name" value="NIF"/>
    <property type="match status" value="1"/>
</dbReference>
<dbReference type="SMART" id="SM00577">
    <property type="entry name" value="CPDc"/>
    <property type="match status" value="1"/>
</dbReference>
<comment type="cofactor">
    <cofactor evidence="2">
        <name>Co(2+)</name>
        <dbReference type="ChEBI" id="CHEBI:48828"/>
    </cofactor>
</comment>
<keyword evidence="6" id="KW-0217">Developmental protein</keyword>
<dbReference type="FunFam" id="3.40.50.1000:FF:000035">
    <property type="entry name" value="RNA polymerase II C-terminal domain phosphatase-like 1"/>
    <property type="match status" value="1"/>
</dbReference>
<feature type="compositionally biased region" description="Basic and acidic residues" evidence="16">
    <location>
        <begin position="656"/>
        <end position="665"/>
    </location>
</feature>
<evidence type="ECO:0000313" key="20">
    <source>
        <dbReference type="Proteomes" id="UP001454036"/>
    </source>
</evidence>
<dbReference type="FunFam" id="3.30.160.20:FF:000035">
    <property type="entry name" value="RNA polymerase II C-terminal domain phosphatase-like 2"/>
    <property type="match status" value="1"/>
</dbReference>
<evidence type="ECO:0000313" key="19">
    <source>
        <dbReference type="EMBL" id="GAA0160763.1"/>
    </source>
</evidence>
<evidence type="ECO:0000256" key="4">
    <source>
        <dbReference type="ARBA" id="ARBA00004123"/>
    </source>
</evidence>
<comment type="cofactor">
    <cofactor evidence="3">
        <name>Mg(2+)</name>
        <dbReference type="ChEBI" id="CHEBI:18420"/>
    </cofactor>
</comment>
<evidence type="ECO:0000256" key="9">
    <source>
        <dbReference type="ARBA" id="ARBA00022884"/>
    </source>
</evidence>
<dbReference type="Pfam" id="PF00035">
    <property type="entry name" value="dsrm"/>
    <property type="match status" value="1"/>
</dbReference>
<dbReference type="EMBL" id="BAABME010003987">
    <property type="protein sequence ID" value="GAA0160763.1"/>
    <property type="molecule type" value="Genomic_DNA"/>
</dbReference>
<dbReference type="GO" id="GO:0046872">
    <property type="term" value="F:metal ion binding"/>
    <property type="evidence" value="ECO:0007669"/>
    <property type="project" value="UniProtKB-KW"/>
</dbReference>
<dbReference type="SUPFAM" id="SSF56784">
    <property type="entry name" value="HAD-like"/>
    <property type="match status" value="1"/>
</dbReference>
<dbReference type="EC" id="3.1.3.16" evidence="5"/>
<gene>
    <name evidence="19" type="ORF">LIER_17243</name>
</gene>
<evidence type="ECO:0000256" key="1">
    <source>
        <dbReference type="ARBA" id="ARBA00001936"/>
    </source>
</evidence>
<evidence type="ECO:0000256" key="14">
    <source>
        <dbReference type="ARBA" id="ARBA00048336"/>
    </source>
</evidence>
<evidence type="ECO:0000259" key="17">
    <source>
        <dbReference type="PROSITE" id="PS50137"/>
    </source>
</evidence>
<keyword evidence="8" id="KW-0378">Hydrolase</keyword>
<keyword evidence="7" id="KW-0479">Metal-binding</keyword>
<dbReference type="Gene3D" id="3.30.160.20">
    <property type="match status" value="1"/>
</dbReference>
<dbReference type="Proteomes" id="UP001454036">
    <property type="component" value="Unassembled WGS sequence"/>
</dbReference>
<evidence type="ECO:0000256" key="11">
    <source>
        <dbReference type="ARBA" id="ARBA00023163"/>
    </source>
</evidence>
<feature type="domain" description="DRBM" evidence="17">
    <location>
        <begin position="708"/>
        <end position="774"/>
    </location>
</feature>
<evidence type="ECO:0000259" key="18">
    <source>
        <dbReference type="PROSITE" id="PS50969"/>
    </source>
</evidence>
<comment type="caution">
    <text evidence="19">The sequence shown here is derived from an EMBL/GenBank/DDBJ whole genome shotgun (WGS) entry which is preliminary data.</text>
</comment>
<proteinExistence type="predicted"/>
<feature type="region of interest" description="Disordered" evidence="16">
    <location>
        <begin position="656"/>
        <end position="676"/>
    </location>
</feature>
<evidence type="ECO:0000256" key="5">
    <source>
        <dbReference type="ARBA" id="ARBA00013081"/>
    </source>
</evidence>
<reference evidence="19 20" key="1">
    <citation type="submission" date="2024-01" db="EMBL/GenBank/DDBJ databases">
        <title>The complete chloroplast genome sequence of Lithospermum erythrorhizon: insights into the phylogenetic relationship among Boraginaceae species and the maternal lineages of purple gromwells.</title>
        <authorList>
            <person name="Okada T."/>
            <person name="Watanabe K."/>
        </authorList>
    </citation>
    <scope>NUCLEOTIDE SEQUENCE [LARGE SCALE GENOMIC DNA]</scope>
</reference>
<sequence>MFKKLVAIYEGEIEVGEVEIICPSEKNWIFLKEIKINYFSEASERCCPLAVLHTITSGNGNGNCCFKMEAKFRQTPDSPLSILHSSCLRDNKTAIMSLGHEELHLVAMRSTKYEGNFPCFWGFIVAPGLYSYCLVLLNLRCLGIVFDLDETLIVANTMRSFEDKIEALQRKINSETDLQRVAGMLLEVKRYQDDKTILKQYADSDQVVDSGKVFKSQSEIVPALSDSHQPITRPLIRLQDKNIILTRINPQIRDTSVLVRLRPAWEDIRSYLTARGRKRFEVYVCTMAERDYALEMWRLLDPESNLINPKELLDRIVCVKSGSRKSLFNVFQDRNCHPKMALVIDDRLKVWDEADQPRVHVVPAFAPYYAPEAEANNTVPVLCVARNVACNVRGGFFKDFDDSLLQQVVKVSYEDNIEEIRSPPDVSNYLVSEDDASVGNGNKQMLGFDGMADAEVEKIMKEAILAASGVQSTIANPDPRITPNLQLSTGSSSTTLPSTLAGSGLPFPIQQLTQGIAAAKPPLTQINSLETTSLHSSPAREEGEVPECELDPDTRRRLLILQHGQDMRDLALGEPQFPVRPPPVQVPMPRIPSRSWVPIEQEMSPRQLSREVPAKDFLPNADEVHFEKQQPQHGPFMPKVDSSMAPDRVVESQRLLKEPQTRGDCSRLNQPIPPFQSFTNEEASMARPSSGHRDLEMEPGRIDPYAETPVGVLQDIAFRCGTKVDFKSALVATSELQFSVEVWFAGEKIGKGIGRTRREAHRQAAEGSLMNLADKFLSRPKPDSAVWSGHLNRFPITNNNGFLNDANSLGYQMPLKEDVPSFPNQSEPSRVLDPRLEASKRSMGPIAALKEICALEGLALAFQTQPQFAANPGQKAEVFAQVEIDGQILGKGRGQRWEVAKAQASETALGALGSMLGHYPHKRHTSPRPWSGFPNKRVKPEYSRVLQRMPTSSRYPNNASPVL</sequence>
<protein>
    <recommendedName>
        <fullName evidence="5">protein-serine/threonine phosphatase</fullName>
        <ecNumber evidence="5">3.1.3.16</ecNumber>
    </recommendedName>
</protein>
<dbReference type="CDD" id="cd07521">
    <property type="entry name" value="HAD_FCP1-like"/>
    <property type="match status" value="1"/>
</dbReference>
<keyword evidence="12" id="KW-0539">Nucleus</keyword>
<dbReference type="GO" id="GO:0005634">
    <property type="term" value="C:nucleus"/>
    <property type="evidence" value="ECO:0007669"/>
    <property type="project" value="UniProtKB-SubCell"/>
</dbReference>
<comment type="cofactor">
    <cofactor evidence="1">
        <name>Mn(2+)</name>
        <dbReference type="ChEBI" id="CHEBI:29035"/>
    </cofactor>
</comment>
<dbReference type="PANTHER" id="PTHR23081">
    <property type="entry name" value="RNA POLYMERASE II CTD PHOSPHATASE"/>
    <property type="match status" value="1"/>
</dbReference>
<organism evidence="19 20">
    <name type="scientific">Lithospermum erythrorhizon</name>
    <name type="common">Purple gromwell</name>
    <name type="synonym">Lithospermum officinale var. erythrorhizon</name>
    <dbReference type="NCBI Taxonomy" id="34254"/>
    <lineage>
        <taxon>Eukaryota</taxon>
        <taxon>Viridiplantae</taxon>
        <taxon>Streptophyta</taxon>
        <taxon>Embryophyta</taxon>
        <taxon>Tracheophyta</taxon>
        <taxon>Spermatophyta</taxon>
        <taxon>Magnoliopsida</taxon>
        <taxon>eudicotyledons</taxon>
        <taxon>Gunneridae</taxon>
        <taxon>Pentapetalae</taxon>
        <taxon>asterids</taxon>
        <taxon>lamiids</taxon>
        <taxon>Boraginales</taxon>
        <taxon>Boraginaceae</taxon>
        <taxon>Boraginoideae</taxon>
        <taxon>Lithospermeae</taxon>
        <taxon>Lithospermum</taxon>
    </lineage>
</organism>
<dbReference type="PROSITE" id="PS50137">
    <property type="entry name" value="DS_RBD"/>
    <property type="match status" value="2"/>
</dbReference>
<dbReference type="GO" id="GO:0003723">
    <property type="term" value="F:RNA binding"/>
    <property type="evidence" value="ECO:0007669"/>
    <property type="project" value="UniProtKB-UniRule"/>
</dbReference>
<dbReference type="InterPro" id="IPR014720">
    <property type="entry name" value="dsRBD_dom"/>
</dbReference>
<dbReference type="GO" id="GO:0009755">
    <property type="term" value="P:hormone-mediated signaling pathway"/>
    <property type="evidence" value="ECO:0007669"/>
    <property type="project" value="UniProtKB-ARBA"/>
</dbReference>
<comment type="subcellular location">
    <subcellularLocation>
        <location evidence="4">Nucleus</location>
    </subcellularLocation>
</comment>
<dbReference type="PROSITE" id="PS50969">
    <property type="entry name" value="FCP1"/>
    <property type="match status" value="1"/>
</dbReference>
<dbReference type="InterPro" id="IPR023214">
    <property type="entry name" value="HAD_sf"/>
</dbReference>
<dbReference type="AlphaFoldDB" id="A0AAV3QB10"/>
<keyword evidence="10" id="KW-0805">Transcription regulation</keyword>
<evidence type="ECO:0000256" key="7">
    <source>
        <dbReference type="ARBA" id="ARBA00022723"/>
    </source>
</evidence>
<dbReference type="SUPFAM" id="SSF54768">
    <property type="entry name" value="dsRNA-binding domain-like"/>
    <property type="match status" value="2"/>
</dbReference>
<keyword evidence="20" id="KW-1185">Reference proteome</keyword>
<dbReference type="PANTHER" id="PTHR23081:SF0">
    <property type="entry name" value="RNA POLYMERASE II C-TERMINAL DOMAIN PHOSPHATASE-LIKE 1"/>
    <property type="match status" value="1"/>
</dbReference>
<evidence type="ECO:0000256" key="8">
    <source>
        <dbReference type="ARBA" id="ARBA00022801"/>
    </source>
</evidence>
<dbReference type="GO" id="GO:0045892">
    <property type="term" value="P:negative regulation of DNA-templated transcription"/>
    <property type="evidence" value="ECO:0007669"/>
    <property type="project" value="UniProtKB-ARBA"/>
</dbReference>
<dbReference type="InterPro" id="IPR004274">
    <property type="entry name" value="FCP1_dom"/>
</dbReference>
<dbReference type="InterPro" id="IPR036412">
    <property type="entry name" value="HAD-like_sf"/>
</dbReference>
<dbReference type="GO" id="GO:0008420">
    <property type="term" value="F:RNA polymerase II CTD heptapeptide repeat phosphatase activity"/>
    <property type="evidence" value="ECO:0007669"/>
    <property type="project" value="InterPro"/>
</dbReference>
<accession>A0AAV3QB10</accession>
<evidence type="ECO:0000256" key="3">
    <source>
        <dbReference type="ARBA" id="ARBA00001946"/>
    </source>
</evidence>
<evidence type="ECO:0000256" key="13">
    <source>
        <dbReference type="ARBA" id="ARBA00047761"/>
    </source>
</evidence>
<dbReference type="Gene3D" id="3.40.50.1000">
    <property type="entry name" value="HAD superfamily/HAD-like"/>
    <property type="match status" value="1"/>
</dbReference>
<comment type="catalytic activity">
    <reaction evidence="13">
        <text>O-phospho-L-seryl-[protein] + H2O = L-seryl-[protein] + phosphate</text>
        <dbReference type="Rhea" id="RHEA:20629"/>
        <dbReference type="Rhea" id="RHEA-COMP:9863"/>
        <dbReference type="Rhea" id="RHEA-COMP:11604"/>
        <dbReference type="ChEBI" id="CHEBI:15377"/>
        <dbReference type="ChEBI" id="CHEBI:29999"/>
        <dbReference type="ChEBI" id="CHEBI:43474"/>
        <dbReference type="ChEBI" id="CHEBI:83421"/>
        <dbReference type="EC" id="3.1.3.16"/>
    </reaction>
</comment>
<name>A0AAV3QB10_LITER</name>
<comment type="catalytic activity">
    <reaction evidence="14">
        <text>O-phospho-L-threonyl-[protein] + H2O = L-threonyl-[protein] + phosphate</text>
        <dbReference type="Rhea" id="RHEA:47004"/>
        <dbReference type="Rhea" id="RHEA-COMP:11060"/>
        <dbReference type="Rhea" id="RHEA-COMP:11605"/>
        <dbReference type="ChEBI" id="CHEBI:15377"/>
        <dbReference type="ChEBI" id="CHEBI:30013"/>
        <dbReference type="ChEBI" id="CHEBI:43474"/>
        <dbReference type="ChEBI" id="CHEBI:61977"/>
        <dbReference type="EC" id="3.1.3.16"/>
    </reaction>
</comment>
<dbReference type="InterPro" id="IPR039189">
    <property type="entry name" value="Fcp1"/>
</dbReference>
<keyword evidence="11" id="KW-0804">Transcription</keyword>
<feature type="domain" description="DRBM" evidence="17">
    <location>
        <begin position="844"/>
        <end position="914"/>
    </location>
</feature>
<evidence type="ECO:0000256" key="6">
    <source>
        <dbReference type="ARBA" id="ARBA00022473"/>
    </source>
</evidence>
<keyword evidence="9 15" id="KW-0694">RNA-binding</keyword>
<evidence type="ECO:0000256" key="16">
    <source>
        <dbReference type="SAM" id="MobiDB-lite"/>
    </source>
</evidence>
<evidence type="ECO:0000256" key="2">
    <source>
        <dbReference type="ARBA" id="ARBA00001941"/>
    </source>
</evidence>
<evidence type="ECO:0000256" key="10">
    <source>
        <dbReference type="ARBA" id="ARBA00023015"/>
    </source>
</evidence>
<feature type="domain" description="FCP1 homology" evidence="18">
    <location>
        <begin position="137"/>
        <end position="385"/>
    </location>
</feature>
<evidence type="ECO:0000256" key="15">
    <source>
        <dbReference type="PROSITE-ProRule" id="PRU00266"/>
    </source>
</evidence>
<dbReference type="SMART" id="SM00358">
    <property type="entry name" value="DSRM"/>
    <property type="match status" value="2"/>
</dbReference>
<evidence type="ECO:0000256" key="12">
    <source>
        <dbReference type="ARBA" id="ARBA00023242"/>
    </source>
</evidence>